<feature type="transmembrane region" description="Helical" evidence="6">
    <location>
        <begin position="257"/>
        <end position="279"/>
    </location>
</feature>
<evidence type="ECO:0000256" key="6">
    <source>
        <dbReference type="SAM" id="Phobius"/>
    </source>
</evidence>
<feature type="transmembrane region" description="Helical" evidence="6">
    <location>
        <begin position="103"/>
        <end position="123"/>
    </location>
</feature>
<evidence type="ECO:0000256" key="4">
    <source>
        <dbReference type="ARBA" id="ARBA00022989"/>
    </source>
</evidence>
<organism evidence="8 9">
    <name type="scientific">Glycomyces luteolus</name>
    <dbReference type="NCBI Taxonomy" id="2670330"/>
    <lineage>
        <taxon>Bacteria</taxon>
        <taxon>Bacillati</taxon>
        <taxon>Actinomycetota</taxon>
        <taxon>Actinomycetes</taxon>
        <taxon>Glycomycetales</taxon>
        <taxon>Glycomycetaceae</taxon>
        <taxon>Glycomyces</taxon>
    </lineage>
</organism>
<keyword evidence="2" id="KW-1003">Cell membrane</keyword>
<keyword evidence="3 6" id="KW-0812">Transmembrane</keyword>
<dbReference type="InterPro" id="IPR018076">
    <property type="entry name" value="T2SS_GspF_dom"/>
</dbReference>
<dbReference type="EMBL" id="JAPZVP010000006">
    <property type="protein sequence ID" value="MDA1359768.1"/>
    <property type="molecule type" value="Genomic_DNA"/>
</dbReference>
<evidence type="ECO:0000256" key="5">
    <source>
        <dbReference type="ARBA" id="ARBA00023136"/>
    </source>
</evidence>
<evidence type="ECO:0000256" key="2">
    <source>
        <dbReference type="ARBA" id="ARBA00022475"/>
    </source>
</evidence>
<dbReference type="Proteomes" id="UP001146067">
    <property type="component" value="Unassembled WGS sequence"/>
</dbReference>
<proteinExistence type="predicted"/>
<feature type="domain" description="Type II secretion system protein GspF" evidence="7">
    <location>
        <begin position="150"/>
        <end position="273"/>
    </location>
</feature>
<dbReference type="PANTHER" id="PTHR35007:SF1">
    <property type="entry name" value="PILUS ASSEMBLY PROTEIN"/>
    <property type="match status" value="1"/>
</dbReference>
<keyword evidence="9" id="KW-1185">Reference proteome</keyword>
<feature type="transmembrane region" description="Helical" evidence="6">
    <location>
        <begin position="6"/>
        <end position="24"/>
    </location>
</feature>
<name>A0A9X3PA56_9ACTN</name>
<dbReference type="AlphaFoldDB" id="A0A9X3PA56"/>
<comment type="caution">
    <text evidence="8">The sequence shown here is derived from an EMBL/GenBank/DDBJ whole genome shotgun (WGS) entry which is preliminary data.</text>
</comment>
<feature type="transmembrane region" description="Helical" evidence="6">
    <location>
        <begin position="78"/>
        <end position="97"/>
    </location>
</feature>
<reference evidence="8" key="1">
    <citation type="submission" date="2022-12" db="EMBL/GenBank/DDBJ databases">
        <title>Gycomyces niveus sp.nov.,a novel actinomycete isolated from soil in Shouguan.</title>
        <authorList>
            <person name="Yang X."/>
        </authorList>
    </citation>
    <scope>NUCLEOTIDE SEQUENCE</scope>
    <source>
        <strain evidence="8">NEAU-A15</strain>
    </source>
</reference>
<evidence type="ECO:0000256" key="3">
    <source>
        <dbReference type="ARBA" id="ARBA00022692"/>
    </source>
</evidence>
<keyword evidence="5 6" id="KW-0472">Membrane</keyword>
<dbReference type="RefSeq" id="WP_270109650.1">
    <property type="nucleotide sequence ID" value="NZ_JAPZVP010000006.1"/>
</dbReference>
<evidence type="ECO:0000313" key="9">
    <source>
        <dbReference type="Proteomes" id="UP001146067"/>
    </source>
</evidence>
<evidence type="ECO:0000256" key="1">
    <source>
        <dbReference type="ARBA" id="ARBA00004651"/>
    </source>
</evidence>
<evidence type="ECO:0000259" key="7">
    <source>
        <dbReference type="Pfam" id="PF00482"/>
    </source>
</evidence>
<protein>
    <submittedName>
        <fullName evidence="8">Type II secretion system F family protein</fullName>
    </submittedName>
</protein>
<accession>A0A9X3PA56</accession>
<dbReference type="Pfam" id="PF00482">
    <property type="entry name" value="T2SSF"/>
    <property type="match status" value="1"/>
</dbReference>
<dbReference type="PANTHER" id="PTHR35007">
    <property type="entry name" value="INTEGRAL MEMBRANE PROTEIN-RELATED"/>
    <property type="match status" value="1"/>
</dbReference>
<evidence type="ECO:0000313" key="8">
    <source>
        <dbReference type="EMBL" id="MDA1359768.1"/>
    </source>
</evidence>
<keyword evidence="4 6" id="KW-1133">Transmembrane helix</keyword>
<comment type="subcellular location">
    <subcellularLocation>
        <location evidence="1">Cell membrane</location>
        <topology evidence="1">Multi-pass membrane protein</topology>
    </subcellularLocation>
</comment>
<gene>
    <name evidence="8" type="ORF">O1R50_09050</name>
</gene>
<dbReference type="GO" id="GO:0005886">
    <property type="term" value="C:plasma membrane"/>
    <property type="evidence" value="ECO:0007669"/>
    <property type="project" value="UniProtKB-SubCell"/>
</dbReference>
<sequence length="282" mass="28838">MNVLIPIVLGGVFGTAVTAGVFVLRPARPAPAATLQTLTGTAPTGRTETADRAGFPSDRVRQDLAAIGQTPAAYQRRLFRIVATAASAPLLLAGLLALSGTGIGLFVPLGLSVFAALIAYQFATAQVRVAATEARDEYRRALAAYLGLAAMRLSAGAGIESALRKAAAAGHGPAFEAIRAALDRAAVLGQTPWDALADLGERIGVAAFEQLGATAGLAGESGARIGKSVADRARALRLARLAELETKANIATERMSLPIVALASSFLLLIGYPSITAVLTGL</sequence>